<dbReference type="eggNOG" id="KOG0298">
    <property type="taxonomic scope" value="Eukaryota"/>
</dbReference>
<dbReference type="EMBL" id="BX284604">
    <property type="protein sequence ID" value="CCD73336.1"/>
    <property type="molecule type" value="Genomic_DNA"/>
</dbReference>
<dbReference type="Pfam" id="PF00176">
    <property type="entry name" value="SNF2-rel_dom"/>
    <property type="match status" value="1"/>
</dbReference>
<feature type="region of interest" description="Disordered" evidence="5">
    <location>
        <begin position="842"/>
        <end position="904"/>
    </location>
</feature>
<dbReference type="InParanoid" id="H2L0J8"/>
<dbReference type="PROSITE" id="PS51194">
    <property type="entry name" value="HELICASE_CTER"/>
    <property type="match status" value="1"/>
</dbReference>
<dbReference type="SMART" id="SM00487">
    <property type="entry name" value="DEXDc"/>
    <property type="match status" value="1"/>
</dbReference>
<dbReference type="RefSeq" id="NP_001023359.1">
    <property type="nucleotide sequence ID" value="NM_001028188.2"/>
</dbReference>
<dbReference type="CTD" id="177453"/>
<evidence type="ECO:0000256" key="5">
    <source>
        <dbReference type="SAM" id="MobiDB-lite"/>
    </source>
</evidence>
<dbReference type="Gene3D" id="3.40.50.10810">
    <property type="entry name" value="Tandem AAA-ATPase domain"/>
    <property type="match status" value="2"/>
</dbReference>
<dbReference type="Bgee" id="WBGene00020235">
    <property type="expression patterns" value="Expressed in embryo and 4 other cell types or tissues"/>
</dbReference>
<dbReference type="PANTHER" id="PTHR45865:SF1">
    <property type="entry name" value="E3 UBIQUITIN-PROTEIN LIGASE SHPRH"/>
    <property type="match status" value="1"/>
</dbReference>
<keyword evidence="1 4" id="KW-0863">Zinc-finger</keyword>
<dbReference type="InterPro" id="IPR014001">
    <property type="entry name" value="Helicase_ATP-bd"/>
</dbReference>
<dbReference type="HOGENOM" id="CLU_240009_0_0_1"/>
<feature type="domain" description="Helicase C-terminal" evidence="7">
    <location>
        <begin position="1429"/>
        <end position="1580"/>
    </location>
</feature>
<dbReference type="InterPro" id="IPR027417">
    <property type="entry name" value="P-loop_NTPase"/>
</dbReference>
<dbReference type="PhylomeDB" id="H2L0J8"/>
<accession>H2L0J8</accession>
<dbReference type="GO" id="GO:0006974">
    <property type="term" value="P:DNA damage response"/>
    <property type="evidence" value="ECO:0000318"/>
    <property type="project" value="GO_Central"/>
</dbReference>
<dbReference type="InterPro" id="IPR052583">
    <property type="entry name" value="ATP-helicase/E3_Ub-Ligase"/>
</dbReference>
<dbReference type="PaxDb" id="6239-T05A12.4a"/>
<dbReference type="SMART" id="SM00490">
    <property type="entry name" value="HELICc"/>
    <property type="match status" value="1"/>
</dbReference>
<dbReference type="PANTHER" id="PTHR45865">
    <property type="entry name" value="E3 UBIQUITIN-PROTEIN LIGASE SHPRH FAMILY MEMBER"/>
    <property type="match status" value="1"/>
</dbReference>
<dbReference type="STRING" id="6239.T05A12.4.1"/>
<dbReference type="KEGG" id="cel:CELE_T05A12.4"/>
<dbReference type="InterPro" id="IPR038718">
    <property type="entry name" value="SNF2-like_sf"/>
</dbReference>
<dbReference type="Gene3D" id="3.40.50.300">
    <property type="entry name" value="P-loop containing nucleotide triphosphate hydrolases"/>
    <property type="match status" value="1"/>
</dbReference>
<dbReference type="InterPro" id="IPR000330">
    <property type="entry name" value="SNF2_N"/>
</dbReference>
<protein>
    <submittedName>
        <fullName evidence="8">RING-type domain-containing protein</fullName>
    </submittedName>
</protein>
<feature type="compositionally biased region" description="Basic and acidic residues" evidence="5">
    <location>
        <begin position="851"/>
        <end position="881"/>
    </location>
</feature>
<gene>
    <name evidence="8" type="ORF">CELE_T05A12.4</name>
    <name evidence="8 10" type="ORF">T05A12.4</name>
</gene>
<dbReference type="OrthoDB" id="423559at2759"/>
<dbReference type="GO" id="GO:0008270">
    <property type="term" value="F:zinc ion binding"/>
    <property type="evidence" value="ECO:0007669"/>
    <property type="project" value="UniProtKB-KW"/>
</dbReference>
<keyword evidence="9" id="KW-1185">Reference proteome</keyword>
<dbReference type="InterPro" id="IPR049730">
    <property type="entry name" value="SNF2/RAD54-like_C"/>
</dbReference>
<evidence type="ECO:0000256" key="4">
    <source>
        <dbReference type="PROSITE-ProRule" id="PRU00175"/>
    </source>
</evidence>
<evidence type="ECO:0000313" key="10">
    <source>
        <dbReference type="WormBase" id="T05A12.4"/>
    </source>
</evidence>
<keyword evidence="3" id="KW-0862">Zinc</keyword>
<organism evidence="8 9">
    <name type="scientific">Caenorhabditis elegans</name>
    <dbReference type="NCBI Taxonomy" id="6239"/>
    <lineage>
        <taxon>Eukaryota</taxon>
        <taxon>Metazoa</taxon>
        <taxon>Ecdysozoa</taxon>
        <taxon>Nematoda</taxon>
        <taxon>Chromadorea</taxon>
        <taxon>Rhabditida</taxon>
        <taxon>Rhabditina</taxon>
        <taxon>Rhabditomorpha</taxon>
        <taxon>Rhabditoidea</taxon>
        <taxon>Rhabditidae</taxon>
        <taxon>Peloderinae</taxon>
        <taxon>Caenorhabditis</taxon>
    </lineage>
</organism>
<evidence type="ECO:0000313" key="9">
    <source>
        <dbReference type="Proteomes" id="UP000001940"/>
    </source>
</evidence>
<dbReference type="InterPro" id="IPR001841">
    <property type="entry name" value="Znf_RING"/>
</dbReference>
<feature type="region of interest" description="Disordered" evidence="5">
    <location>
        <begin position="785"/>
        <end position="824"/>
    </location>
</feature>
<dbReference type="OMA" id="YLQPCEM"/>
<keyword evidence="2" id="KW-0378">Hydrolase</keyword>
<dbReference type="FunCoup" id="H2L0J8">
    <property type="interactions" value="2892"/>
</dbReference>
<dbReference type="SUPFAM" id="SSF57850">
    <property type="entry name" value="RING/U-box"/>
    <property type="match status" value="1"/>
</dbReference>
<dbReference type="Proteomes" id="UP000001940">
    <property type="component" value="Chromosome IV"/>
</dbReference>
<dbReference type="GO" id="GO:0000209">
    <property type="term" value="P:protein polyubiquitination"/>
    <property type="evidence" value="ECO:0000318"/>
    <property type="project" value="GO_Central"/>
</dbReference>
<dbReference type="CDD" id="cd18793">
    <property type="entry name" value="SF2_C_SNF"/>
    <property type="match status" value="1"/>
</dbReference>
<feature type="compositionally biased region" description="Acidic residues" evidence="5">
    <location>
        <begin position="798"/>
        <end position="812"/>
    </location>
</feature>
<dbReference type="CDD" id="cd18008">
    <property type="entry name" value="DEXDc_SHPRH-like"/>
    <property type="match status" value="1"/>
</dbReference>
<dbReference type="InterPro" id="IPR013083">
    <property type="entry name" value="Znf_RING/FYVE/PHD"/>
</dbReference>
<dbReference type="AGR" id="WB:WBGene00020235"/>
<evidence type="ECO:0000256" key="2">
    <source>
        <dbReference type="ARBA" id="ARBA00022801"/>
    </source>
</evidence>
<dbReference type="GO" id="GO:0061630">
    <property type="term" value="F:ubiquitin protein ligase activity"/>
    <property type="evidence" value="ECO:0000318"/>
    <property type="project" value="GO_Central"/>
</dbReference>
<dbReference type="Pfam" id="PF00271">
    <property type="entry name" value="Helicase_C"/>
    <property type="match status" value="1"/>
</dbReference>
<dbReference type="GeneID" id="177453"/>
<name>H2L0J8_CAEEL</name>
<dbReference type="GO" id="GO:0005524">
    <property type="term" value="F:ATP binding"/>
    <property type="evidence" value="ECO:0007669"/>
    <property type="project" value="InterPro"/>
</dbReference>
<dbReference type="PROSITE" id="PS50089">
    <property type="entry name" value="ZF_RING_2"/>
    <property type="match status" value="1"/>
</dbReference>
<dbReference type="SUPFAM" id="SSF52540">
    <property type="entry name" value="P-loop containing nucleoside triphosphate hydrolases"/>
    <property type="match status" value="2"/>
</dbReference>
<feature type="compositionally biased region" description="Basic and acidic residues" evidence="5">
    <location>
        <begin position="785"/>
        <end position="794"/>
    </location>
</feature>
<dbReference type="IntAct" id="H2L0J8">
    <property type="interactions" value="1"/>
</dbReference>
<evidence type="ECO:0000256" key="3">
    <source>
        <dbReference type="ARBA" id="ARBA00022833"/>
    </source>
</evidence>
<dbReference type="Gene3D" id="3.30.40.10">
    <property type="entry name" value="Zinc/RING finger domain, C3HC4 (zinc finger)"/>
    <property type="match status" value="1"/>
</dbReference>
<evidence type="ECO:0000259" key="7">
    <source>
        <dbReference type="PROSITE" id="PS51194"/>
    </source>
</evidence>
<dbReference type="SMART" id="SM00184">
    <property type="entry name" value="RING"/>
    <property type="match status" value="1"/>
</dbReference>
<dbReference type="AlphaFoldDB" id="H2L0J8"/>
<dbReference type="FunFam" id="3.40.50.10810:FF:000013">
    <property type="entry name" value="E3 ubiquitin-protein ligase SHPRH isoform X2"/>
    <property type="match status" value="1"/>
</dbReference>
<dbReference type="WormBase" id="T05A12.4">
    <property type="protein sequence ID" value="CE37666"/>
    <property type="gene ID" value="WBGene00020235"/>
</dbReference>
<evidence type="ECO:0000313" key="8">
    <source>
        <dbReference type="EMBL" id="CCD73336.1"/>
    </source>
</evidence>
<sequence>MSEDEEYIETWKDLPKNRVIFITKRSPLVRGVLLRSITSHFQIPAAQYGTLLAYVSDNVVRFYAETYRRNNSPWKGMHMYIPGKLIFSTDPESQHQLIWILMKLSKTPKILVQAGISLQYICLPTNQIRIDFYIDHAKINNSLIDFIPKLTETMKHKYHILLRDIIKGDEKETPFDPNDDNEVDNCEQRRQEDMNFEQFFTYINVYKDKHDHQIPNFKLNESDLNCDLMQYQKDTVRWMLYRELNHEPDGNIEWMIKSEKLASDTSLVYYPSIGAIALNEMTIEERKDIEKRFTLKGGILADEMGLGKTIQALSLIATNRKHSKVEIYDESGEVETVNRDESKSTNSSIAQQIKLAESSYAEMKGARQNQADIRYNLNSFCDGETILCSNCSQMCSAKICGWDFDKFKNEKFQCSKCTSESENRRAVGTTLIILPESLIFQWFTEISKHCSDNIKVMFYFGIRKHGYLQPCEMDSYDVILTTYDTLRNEMSFSEEKGPPRNLRNESKTLNLTSSLMHVEFWRIIVDESQVLPHGVSSQLTRMLMKLHAENWWCVTGTPLVKSIAGIYPLFNFLNLFPFGSPQFFSQYVHPQYLNFALSLRDEALDKNNLPRVFLLEILSKMMSRKTKQDKSVQLKLPKLTEVEKIIYFTTVEERQYKDEKERLRNIVERAIGNADNSDLLSDLQCREKVLQELRLLRQIILLGQRKTESDKVSCVLAPETVIFKLIKNKKTTIKANFREYLSYSLGVAGVQILMDMPQTAIETYSSALINYDELILAERNHLPEIKNDSSRDDSPCLLEEDEDDDFDGEDDGSAEKKKKPNKLNELNGFLGGIHQISKKYMKSKNLNLDPTSRKSERNGRVNEREIEEITRPKDAKRSRLDVEEEDEMETNEEKSNTPCSSTQDEGNLEYVKGQKHIQKLAFAAIEPITIDTTQEVHLILNMYNIQLSMGFPQADRVSLDRLQQIFVRYFQLELRAIEFIANDLPIFSQMWTKDKRNLMYQVSEFFGMMGIRCSAIRDTGALYENGKIIRDTVKKHHFPHLPFVALYDTNKLTPIGRVHREKTCMGRCNNIVMECEVFNGQPCLSLPDVMSKTLDHFKKIDEKRKELDQKANKLVEFIMKMANPNMLITVFSENTDDRSSSNRTPEIQKMLNVLLCDHKIIKGTLNDKAFVDEYYWKEHSCLICDFWCKTYSFKFDAGFSTYHGLSRNKSGVAEWAVYLANHFAPSKKDAVTFEKRIITPFFEQIGDVLHAYRLIALTLAEIVDRFDELSQAQRRITDINVSDFFDQNDNIPEPPIATKRIEFKNHYEAEIKVVIESVRKDVKELRYLMNLMKKQLDGETEDIFDCPICCASIDCFMVFTCGHRICQNCFEKMRALQRRAGSAEDVVACPTCRVVNRSKQVMVAQSGHVQDKSAIPGIILSAKMSEAIILMREILAADPLNKIILFTTIEQTSTQVWEYLTKILKLANLPFIAPTRATCGKKVFDFDVSEDTKVLLCSLSLCANGLNMTGANHIIFLDPPHLQSVLNQAIGRINRFGQKRDMNVYHLLVDGSLDIELRETAKKTYRREDEQKGWTIGDIRSMFGINYYPVQANIRAIVGNVDGNFHRMQEFFRNNIVRRAIP</sequence>
<dbReference type="InterPro" id="IPR001650">
    <property type="entry name" value="Helicase_C-like"/>
</dbReference>
<evidence type="ECO:0000256" key="1">
    <source>
        <dbReference type="ARBA" id="ARBA00022771"/>
    </source>
</evidence>
<reference evidence="8 9" key="1">
    <citation type="journal article" date="1998" name="Science">
        <title>Genome sequence of the nematode C. elegans: a platform for investigating biology.</title>
        <authorList>
            <consortium name="The C. elegans sequencing consortium"/>
            <person name="Sulson J.E."/>
            <person name="Waterston R."/>
        </authorList>
    </citation>
    <scope>NUCLEOTIDE SEQUENCE [LARGE SCALE GENOMIC DNA]</scope>
    <source>
        <strain evidence="8 9">Bristol N2</strain>
    </source>
</reference>
<evidence type="ECO:0000259" key="6">
    <source>
        <dbReference type="PROSITE" id="PS50089"/>
    </source>
</evidence>
<keyword evidence="1 4" id="KW-0479">Metal-binding</keyword>
<feature type="domain" description="RING-type" evidence="6">
    <location>
        <begin position="1346"/>
        <end position="1393"/>
    </location>
</feature>
<dbReference type="GO" id="GO:0016787">
    <property type="term" value="F:hydrolase activity"/>
    <property type="evidence" value="ECO:0007669"/>
    <property type="project" value="UniProtKB-KW"/>
</dbReference>
<proteinExistence type="predicted"/>